<name>A0AAN6WKK4_9PEZI</name>
<keyword evidence="1" id="KW-0040">ANK repeat</keyword>
<evidence type="ECO:0000256" key="1">
    <source>
        <dbReference type="PROSITE-ProRule" id="PRU00023"/>
    </source>
</evidence>
<organism evidence="3 4">
    <name type="scientific">Podospora australis</name>
    <dbReference type="NCBI Taxonomy" id="1536484"/>
    <lineage>
        <taxon>Eukaryota</taxon>
        <taxon>Fungi</taxon>
        <taxon>Dikarya</taxon>
        <taxon>Ascomycota</taxon>
        <taxon>Pezizomycotina</taxon>
        <taxon>Sordariomycetes</taxon>
        <taxon>Sordariomycetidae</taxon>
        <taxon>Sordariales</taxon>
        <taxon>Podosporaceae</taxon>
        <taxon>Podospora</taxon>
    </lineage>
</organism>
<reference evidence="3" key="1">
    <citation type="journal article" date="2023" name="Mol. Phylogenet. Evol.">
        <title>Genome-scale phylogeny and comparative genomics of the fungal order Sordariales.</title>
        <authorList>
            <person name="Hensen N."/>
            <person name="Bonometti L."/>
            <person name="Westerberg I."/>
            <person name="Brannstrom I.O."/>
            <person name="Guillou S."/>
            <person name="Cros-Aarteil S."/>
            <person name="Calhoun S."/>
            <person name="Haridas S."/>
            <person name="Kuo A."/>
            <person name="Mondo S."/>
            <person name="Pangilinan J."/>
            <person name="Riley R."/>
            <person name="LaButti K."/>
            <person name="Andreopoulos B."/>
            <person name="Lipzen A."/>
            <person name="Chen C."/>
            <person name="Yan M."/>
            <person name="Daum C."/>
            <person name="Ng V."/>
            <person name="Clum A."/>
            <person name="Steindorff A."/>
            <person name="Ohm R.A."/>
            <person name="Martin F."/>
            <person name="Silar P."/>
            <person name="Natvig D.O."/>
            <person name="Lalanne C."/>
            <person name="Gautier V."/>
            <person name="Ament-Velasquez S.L."/>
            <person name="Kruys A."/>
            <person name="Hutchinson M.I."/>
            <person name="Powell A.J."/>
            <person name="Barry K."/>
            <person name="Miller A.N."/>
            <person name="Grigoriev I.V."/>
            <person name="Debuchy R."/>
            <person name="Gladieux P."/>
            <person name="Hiltunen Thoren M."/>
            <person name="Johannesson H."/>
        </authorList>
    </citation>
    <scope>NUCLEOTIDE SEQUENCE</scope>
    <source>
        <strain evidence="3">PSN309</strain>
    </source>
</reference>
<dbReference type="InterPro" id="IPR002110">
    <property type="entry name" value="Ankyrin_rpt"/>
</dbReference>
<comment type="caution">
    <text evidence="3">The sequence shown here is derived from an EMBL/GenBank/DDBJ whole genome shotgun (WGS) entry which is preliminary data.</text>
</comment>
<sequence length="436" mass="47929">PRFSPCHIGRMGSRLGYTLGEDDNLEHTGKEVVSGADSYLLDLFLQMTVDEEVATSTGVLTRSCLLVLTLLIGNTDADIDFLRELCPDIKTLFTGRVSMLRNATLLHLVCARKSPAHVLDVFLELADELPRGRNWDLDAMTSNGQTPLMLAVQNEDRESGIVIKRLLARGANAFLRPGDIRNRSRTCSSPAAADGSPESPSTWRVTRQRHTSQRSSLILSGFQPLKWYVRSPQTICAPIARIDPAFTRRDLDNTSLLHRAFLYVTQETAIRRGEVNGREVSLAIIELAVGLFLVLDLIRQGADVNQKPTDDSPSFVELLQAVHKGPDCVLSIVLQRAIRIVEIEGTTGGEAAVVCQTGHVLTALYAKKLSAQNLMRGLLAEVPKKTRQGLPGALFSGKPLSSKCHAFYASQTPGASVTMERPNAFLFLDHWFDKSD</sequence>
<reference evidence="3" key="2">
    <citation type="submission" date="2023-05" db="EMBL/GenBank/DDBJ databases">
        <authorList>
            <consortium name="Lawrence Berkeley National Laboratory"/>
            <person name="Steindorff A."/>
            <person name="Hensen N."/>
            <person name="Bonometti L."/>
            <person name="Westerberg I."/>
            <person name="Brannstrom I.O."/>
            <person name="Guillou S."/>
            <person name="Cros-Aarteil S."/>
            <person name="Calhoun S."/>
            <person name="Haridas S."/>
            <person name="Kuo A."/>
            <person name="Mondo S."/>
            <person name="Pangilinan J."/>
            <person name="Riley R."/>
            <person name="Labutti K."/>
            <person name="Andreopoulos B."/>
            <person name="Lipzen A."/>
            <person name="Chen C."/>
            <person name="Yanf M."/>
            <person name="Daum C."/>
            <person name="Ng V."/>
            <person name="Clum A."/>
            <person name="Ohm R."/>
            <person name="Martin F."/>
            <person name="Silar P."/>
            <person name="Natvig D."/>
            <person name="Lalanne C."/>
            <person name="Gautier V."/>
            <person name="Ament-Velasquez S.L."/>
            <person name="Kruys A."/>
            <person name="Hutchinson M.I."/>
            <person name="Powell A.J."/>
            <person name="Barry K."/>
            <person name="Miller A.N."/>
            <person name="Grigoriev I.V."/>
            <person name="Debuchy R."/>
            <person name="Gladieux P."/>
            <person name="Thoren M.H."/>
            <person name="Johannesson H."/>
        </authorList>
    </citation>
    <scope>NUCLEOTIDE SEQUENCE</scope>
    <source>
        <strain evidence="3">PSN309</strain>
    </source>
</reference>
<evidence type="ECO:0000313" key="3">
    <source>
        <dbReference type="EMBL" id="KAK4183645.1"/>
    </source>
</evidence>
<evidence type="ECO:0000313" key="4">
    <source>
        <dbReference type="Proteomes" id="UP001302126"/>
    </source>
</evidence>
<dbReference type="PROSITE" id="PS50088">
    <property type="entry name" value="ANK_REPEAT"/>
    <property type="match status" value="1"/>
</dbReference>
<dbReference type="AlphaFoldDB" id="A0AAN6WKK4"/>
<feature type="region of interest" description="Disordered" evidence="2">
    <location>
        <begin position="182"/>
        <end position="205"/>
    </location>
</feature>
<proteinExistence type="predicted"/>
<dbReference type="PROSITE" id="PS50297">
    <property type="entry name" value="ANK_REP_REGION"/>
    <property type="match status" value="1"/>
</dbReference>
<dbReference type="Gene3D" id="1.25.40.20">
    <property type="entry name" value="Ankyrin repeat-containing domain"/>
    <property type="match status" value="1"/>
</dbReference>
<dbReference type="SUPFAM" id="SSF48403">
    <property type="entry name" value="Ankyrin repeat"/>
    <property type="match status" value="1"/>
</dbReference>
<accession>A0AAN6WKK4</accession>
<evidence type="ECO:0008006" key="5">
    <source>
        <dbReference type="Google" id="ProtNLM"/>
    </source>
</evidence>
<evidence type="ECO:0000256" key="2">
    <source>
        <dbReference type="SAM" id="MobiDB-lite"/>
    </source>
</evidence>
<gene>
    <name evidence="3" type="ORF">QBC35DRAFT_477990</name>
</gene>
<feature type="non-terminal residue" evidence="3">
    <location>
        <position position="1"/>
    </location>
</feature>
<keyword evidence="4" id="KW-1185">Reference proteome</keyword>
<protein>
    <recommendedName>
        <fullName evidence="5">Ankyrin</fullName>
    </recommendedName>
</protein>
<dbReference type="InterPro" id="IPR036770">
    <property type="entry name" value="Ankyrin_rpt-contain_sf"/>
</dbReference>
<dbReference type="Pfam" id="PF00023">
    <property type="entry name" value="Ank"/>
    <property type="match status" value="1"/>
</dbReference>
<feature type="repeat" description="ANK" evidence="1">
    <location>
        <begin position="143"/>
        <end position="178"/>
    </location>
</feature>
<dbReference type="EMBL" id="MU864534">
    <property type="protein sequence ID" value="KAK4183645.1"/>
    <property type="molecule type" value="Genomic_DNA"/>
</dbReference>
<dbReference type="Proteomes" id="UP001302126">
    <property type="component" value="Unassembled WGS sequence"/>
</dbReference>